<dbReference type="RefSeq" id="XP_011400846.1">
    <property type="nucleotide sequence ID" value="XM_011402544.1"/>
</dbReference>
<evidence type="ECO:0000256" key="8">
    <source>
        <dbReference type="SAM" id="MobiDB-lite"/>
    </source>
</evidence>
<keyword evidence="5" id="KW-0175">Coiled coil</keyword>
<comment type="subcellular location">
    <subcellularLocation>
        <location evidence="1">Nucleus</location>
    </subcellularLocation>
</comment>
<protein>
    <recommendedName>
        <fullName evidence="14">Chromatin modification-related protein MEAF6</fullName>
    </recommendedName>
</protein>
<dbReference type="Pfam" id="PF09340">
    <property type="entry name" value="NuA4"/>
    <property type="match status" value="1"/>
</dbReference>
<dbReference type="EMBL" id="GDKF01005650">
    <property type="protein sequence ID" value="JAT72972.1"/>
    <property type="molecule type" value="Transcribed_RNA"/>
</dbReference>
<dbReference type="GO" id="GO:0006325">
    <property type="term" value="P:chromatin organization"/>
    <property type="evidence" value="ECO:0007669"/>
    <property type="project" value="UniProtKB-KW"/>
</dbReference>
<keyword evidence="4" id="KW-0805">Transcription regulation</keyword>
<evidence type="ECO:0000313" key="11">
    <source>
        <dbReference type="EMBL" id="RMZ56319.1"/>
    </source>
</evidence>
<evidence type="ECO:0000256" key="7">
    <source>
        <dbReference type="ARBA" id="ARBA00023242"/>
    </source>
</evidence>
<evidence type="ECO:0000313" key="12">
    <source>
        <dbReference type="Proteomes" id="UP000028924"/>
    </source>
</evidence>
<dbReference type="AlphaFoldDB" id="A0A087SQ53"/>
<dbReference type="OrthoDB" id="440324at2759"/>
<dbReference type="GO" id="GO:0005634">
    <property type="term" value="C:nucleus"/>
    <property type="evidence" value="ECO:0007669"/>
    <property type="project" value="UniProtKB-SubCell"/>
</dbReference>
<dbReference type="eggNOG" id="KOG3856">
    <property type="taxonomic scope" value="Eukaryota"/>
</dbReference>
<evidence type="ECO:0000256" key="2">
    <source>
        <dbReference type="ARBA" id="ARBA00010916"/>
    </source>
</evidence>
<dbReference type="Proteomes" id="UP000028924">
    <property type="component" value="Unassembled WGS sequence"/>
</dbReference>
<dbReference type="InterPro" id="IPR015418">
    <property type="entry name" value="Eaf6"/>
</dbReference>
<proteinExistence type="inferred from homology"/>
<evidence type="ECO:0000313" key="9">
    <source>
        <dbReference type="EMBL" id="JAT72972.1"/>
    </source>
</evidence>
<keyword evidence="12" id="KW-1185">Reference proteome</keyword>
<dbReference type="GO" id="GO:0000123">
    <property type="term" value="C:histone acetyltransferase complex"/>
    <property type="evidence" value="ECO:0007669"/>
    <property type="project" value="InterPro"/>
</dbReference>
<evidence type="ECO:0000256" key="5">
    <source>
        <dbReference type="ARBA" id="ARBA00023054"/>
    </source>
</evidence>
<keyword evidence="3" id="KW-0156">Chromatin regulator</keyword>
<evidence type="ECO:0000256" key="3">
    <source>
        <dbReference type="ARBA" id="ARBA00022853"/>
    </source>
</evidence>
<gene>
    <name evidence="11" type="ORF">APUTEX25_000558</name>
    <name evidence="10" type="ORF">F751_5422</name>
    <name evidence="9" type="ORF">g.1365</name>
</gene>
<reference evidence="9" key="2">
    <citation type="submission" date="2015-08" db="EMBL/GenBank/DDBJ databases">
        <authorList>
            <person name="Babu N.S."/>
            <person name="Beckwith C.J."/>
            <person name="Beseler K.G."/>
            <person name="Brison A."/>
            <person name="Carone J.V."/>
            <person name="Caskin T.P."/>
            <person name="Diamond M."/>
            <person name="Durham M.E."/>
            <person name="Foxe J.M."/>
            <person name="Go M."/>
            <person name="Henderson B.A."/>
            <person name="Jones I.B."/>
            <person name="McGettigan J.A."/>
            <person name="Micheletti S.J."/>
            <person name="Nasrallah M.E."/>
            <person name="Ortiz D."/>
            <person name="Piller C.R."/>
            <person name="Privatt S.R."/>
            <person name="Schneider S.L."/>
            <person name="Sharp S."/>
            <person name="Smith T.C."/>
            <person name="Stanton J.D."/>
            <person name="Ullery H.E."/>
            <person name="Wilson R.J."/>
            <person name="Serrano M.G."/>
            <person name="Buck G."/>
            <person name="Lee V."/>
            <person name="Wang Y."/>
            <person name="Carvalho R."/>
            <person name="Voegtly L."/>
            <person name="Shi R."/>
            <person name="Duckworth R."/>
            <person name="Johnson A."/>
            <person name="Loviza R."/>
            <person name="Walstead R."/>
            <person name="Shah Z."/>
            <person name="Kiflezghi M."/>
            <person name="Wade K."/>
            <person name="Ball S.L."/>
            <person name="Bradley K.W."/>
            <person name="Asai D.J."/>
            <person name="Bowman C.A."/>
            <person name="Russell D.A."/>
            <person name="Pope W.H."/>
            <person name="Jacobs-Sera D."/>
            <person name="Hendrix R.W."/>
            <person name="Hatfull G.F."/>
        </authorList>
    </citation>
    <scope>NUCLEOTIDE SEQUENCE</scope>
</reference>
<reference evidence="13" key="3">
    <citation type="journal article" date="2018" name="Algal Res.">
        <title>Characterization of plant carbon substrate utilization by Auxenochlorella protothecoides.</title>
        <authorList>
            <person name="Vogler B.W."/>
            <person name="Starkenburg S.R."/>
            <person name="Sudasinghe N."/>
            <person name="Schambach J.Y."/>
            <person name="Rollin J.A."/>
            <person name="Pattathil S."/>
            <person name="Barry A.N."/>
        </authorList>
    </citation>
    <scope>NUCLEOTIDE SEQUENCE [LARGE SCALE GENOMIC DNA]</scope>
    <source>
        <strain evidence="13">UTEX 25</strain>
    </source>
</reference>
<evidence type="ECO:0000256" key="4">
    <source>
        <dbReference type="ARBA" id="ARBA00023015"/>
    </source>
</evidence>
<dbReference type="GeneID" id="23616813"/>
<reference evidence="11" key="5">
    <citation type="submission" date="2018-11" db="EMBL/GenBank/DDBJ databases">
        <title>Characterization of plant carbon substrate utilization by Auxenochlorella protothecoides.</title>
        <authorList>
            <person name="Vogler B.W."/>
            <person name="Starkenburg S.R."/>
            <person name="Sudasinghe N."/>
            <person name="Schambach J.Y."/>
            <person name="Rollin J.A."/>
            <person name="Pattathil S."/>
            <person name="Barry A.N."/>
        </authorList>
    </citation>
    <scope>NUCLEOTIDE SEQUENCE [LARGE SCALE GENOMIC DNA]</scope>
    <source>
        <strain evidence="11">UTEX 25</strain>
    </source>
</reference>
<keyword evidence="7" id="KW-0539">Nucleus</keyword>
<evidence type="ECO:0000313" key="13">
    <source>
        <dbReference type="Proteomes" id="UP000279271"/>
    </source>
</evidence>
<reference evidence="11" key="4">
    <citation type="submission" date="2018-10" db="EMBL/GenBank/DDBJ databases">
        <authorList>
            <person name="Hovde B."/>
            <person name="Zhang X."/>
        </authorList>
    </citation>
    <scope>NUCLEOTIDE SEQUENCE [LARGE SCALE GENOMIC DNA]</scope>
    <source>
        <strain evidence="11">UTEX 25</strain>
    </source>
</reference>
<evidence type="ECO:0000313" key="10">
    <source>
        <dbReference type="EMBL" id="KFM27857.1"/>
    </source>
</evidence>
<dbReference type="EMBL" id="KL662157">
    <property type="protein sequence ID" value="KFM27857.1"/>
    <property type="molecule type" value="Genomic_DNA"/>
</dbReference>
<organism evidence="10 12">
    <name type="scientific">Auxenochlorella protothecoides</name>
    <name type="common">Green microalga</name>
    <name type="synonym">Chlorella protothecoides</name>
    <dbReference type="NCBI Taxonomy" id="3075"/>
    <lineage>
        <taxon>Eukaryota</taxon>
        <taxon>Viridiplantae</taxon>
        <taxon>Chlorophyta</taxon>
        <taxon>core chlorophytes</taxon>
        <taxon>Trebouxiophyceae</taxon>
        <taxon>Chlorellales</taxon>
        <taxon>Chlorellaceae</taxon>
        <taxon>Auxenochlorella</taxon>
    </lineage>
</organism>
<feature type="region of interest" description="Disordered" evidence="8">
    <location>
        <begin position="100"/>
        <end position="122"/>
    </location>
</feature>
<keyword evidence="6" id="KW-0804">Transcription</keyword>
<comment type="similarity">
    <text evidence="2">Belongs to the EAF6 family.</text>
</comment>
<evidence type="ECO:0008006" key="14">
    <source>
        <dbReference type="Google" id="ProtNLM"/>
    </source>
</evidence>
<dbReference type="PANTHER" id="PTHR13476">
    <property type="entry name" value="CHROMATIN MODIFICATION-RELATED PROTEIN MEAF6"/>
    <property type="match status" value="1"/>
</dbReference>
<dbReference type="STRING" id="3075.A0A087SQ53"/>
<evidence type="ECO:0000256" key="1">
    <source>
        <dbReference type="ARBA" id="ARBA00004123"/>
    </source>
</evidence>
<dbReference type="KEGG" id="apro:F751_5422"/>
<reference evidence="10 12" key="1">
    <citation type="journal article" date="2014" name="BMC Genomics">
        <title>Oil accumulation mechanisms of the oleaginous microalga Chlorella protothecoides revealed through its genome, transcriptomes, and proteomes.</title>
        <authorList>
            <person name="Gao C."/>
            <person name="Wang Y."/>
            <person name="Shen Y."/>
            <person name="Yan D."/>
            <person name="He X."/>
            <person name="Dai J."/>
            <person name="Wu Q."/>
        </authorList>
    </citation>
    <scope>NUCLEOTIDE SEQUENCE [LARGE SCALE GENOMIC DNA]</scope>
    <source>
        <strain evidence="10 12">0710</strain>
    </source>
</reference>
<dbReference type="Proteomes" id="UP000279271">
    <property type="component" value="Unassembled WGS sequence"/>
</dbReference>
<evidence type="ECO:0000256" key="6">
    <source>
        <dbReference type="ARBA" id="ARBA00023163"/>
    </source>
</evidence>
<sequence>MSQSIEALRSRQEQIGADLAKLERQIYDTETVYFTAEYTNFGTVLKGFEGFLTSKNAAAKNKNRVFRLEDRAISLSSTTSPATQEILMEQEQARTEALGFGRAAGGTYTPQNGNGYGKGRRL</sequence>
<name>A0A087SQ53_AUXPR</name>
<dbReference type="EMBL" id="QOKY01000150">
    <property type="protein sequence ID" value="RMZ56319.1"/>
    <property type="molecule type" value="Genomic_DNA"/>
</dbReference>
<accession>A0A087SQ53</accession>